<sequence>MKFTAVVCILILLKTSTAQVATCQDDGGANTDWFFVYKPPDSLGSKIIKSAVVPTWTASAQAINQAAGHSISTTMANFLVDHMNIKVLAYSDDPPNLPPQNERSKAKGVLLVHTKAIRYQEPFIYANNLSPALLTQYNELSNLATGVEIRVTPFLEHAKFTTKAVQVAANIEAFGKHTKSYSDMYAKVLKKKLAASIRIWAPSDARSKSICKGQYHLRKVVSPMQFDGVQVSRETDSARWAVVDGKNIVCLTTNDYKATEKQIPGAAVCLENAAVYNTFRTAASNLEACNI</sequence>
<protein>
    <submittedName>
        <fullName evidence="4">Plancitoxin-1</fullName>
    </submittedName>
</protein>
<evidence type="ECO:0000256" key="2">
    <source>
        <dbReference type="ARBA" id="ARBA00022801"/>
    </source>
</evidence>
<dbReference type="InterPro" id="IPR004947">
    <property type="entry name" value="DNase_II"/>
</dbReference>
<keyword evidence="5" id="KW-1185">Reference proteome</keyword>
<keyword evidence="3" id="KW-0732">Signal</keyword>
<dbReference type="Proteomes" id="UP001558632">
    <property type="component" value="Unassembled WGS sequence"/>
</dbReference>
<accession>A0ABR3KHN4</accession>
<gene>
    <name evidence="4" type="ORF">TSPI_09462</name>
</gene>
<evidence type="ECO:0000256" key="3">
    <source>
        <dbReference type="SAM" id="SignalP"/>
    </source>
</evidence>
<evidence type="ECO:0000256" key="1">
    <source>
        <dbReference type="ARBA" id="ARBA00007527"/>
    </source>
</evidence>
<organism evidence="4 5">
    <name type="scientific">Trichinella spiralis</name>
    <name type="common">Trichina worm</name>
    <dbReference type="NCBI Taxonomy" id="6334"/>
    <lineage>
        <taxon>Eukaryota</taxon>
        <taxon>Metazoa</taxon>
        <taxon>Ecdysozoa</taxon>
        <taxon>Nematoda</taxon>
        <taxon>Enoplea</taxon>
        <taxon>Dorylaimia</taxon>
        <taxon>Trichinellida</taxon>
        <taxon>Trichinellidae</taxon>
        <taxon>Trichinella</taxon>
    </lineage>
</organism>
<proteinExistence type="inferred from homology"/>
<comment type="caution">
    <text evidence="4">The sequence shown here is derived from an EMBL/GenBank/DDBJ whole genome shotgun (WGS) entry which is preliminary data.</text>
</comment>
<dbReference type="EMBL" id="JBEUSY010000368">
    <property type="protein sequence ID" value="KAL1236555.1"/>
    <property type="molecule type" value="Genomic_DNA"/>
</dbReference>
<dbReference type="PANTHER" id="PTHR10858">
    <property type="entry name" value="DEOXYRIBONUCLEASE II"/>
    <property type="match status" value="1"/>
</dbReference>
<dbReference type="PANTHER" id="PTHR10858:SF23">
    <property type="entry name" value="DEOXYRIBONUCLEASE II"/>
    <property type="match status" value="1"/>
</dbReference>
<feature type="signal peptide" evidence="3">
    <location>
        <begin position="1"/>
        <end position="18"/>
    </location>
</feature>
<name>A0ABR3KHN4_TRISP</name>
<evidence type="ECO:0000313" key="4">
    <source>
        <dbReference type="EMBL" id="KAL1236555.1"/>
    </source>
</evidence>
<evidence type="ECO:0000313" key="5">
    <source>
        <dbReference type="Proteomes" id="UP001558632"/>
    </source>
</evidence>
<reference evidence="4 5" key="1">
    <citation type="submission" date="2024-07" db="EMBL/GenBank/DDBJ databases">
        <title>Enhanced genomic and transcriptomic resources for Trichinella pseudospiralis and T. spiralis underpin the discovery of pronounced molecular differences between stages and species.</title>
        <authorList>
            <person name="Pasi K.K."/>
            <person name="La Rosa G."/>
            <person name="Gomez-Morales M.A."/>
            <person name="Tosini F."/>
            <person name="Sumanam S."/>
            <person name="Young N.D."/>
            <person name="Chang B.C."/>
            <person name="Robin G.B."/>
        </authorList>
    </citation>
    <scope>NUCLEOTIDE SEQUENCE [LARGE SCALE GENOMIC DNA]</scope>
    <source>
        <strain evidence="4">ISS534</strain>
    </source>
</reference>
<keyword evidence="2" id="KW-0378">Hydrolase</keyword>
<comment type="similarity">
    <text evidence="1">Belongs to the DNase II family.</text>
</comment>
<feature type="chain" id="PRO_5045162954" evidence="3">
    <location>
        <begin position="19"/>
        <end position="291"/>
    </location>
</feature>
<dbReference type="Pfam" id="PF03265">
    <property type="entry name" value="DNase_II"/>
    <property type="match status" value="2"/>
</dbReference>